<gene>
    <name evidence="2" type="ORF">LACBIDRAFT_329881</name>
</gene>
<protein>
    <submittedName>
        <fullName evidence="2">Predicted protein</fullName>
    </submittedName>
</protein>
<dbReference type="RefSeq" id="XP_001884182.1">
    <property type="nucleotide sequence ID" value="XM_001884147.1"/>
</dbReference>
<evidence type="ECO:0000313" key="3">
    <source>
        <dbReference type="Proteomes" id="UP000001194"/>
    </source>
</evidence>
<accession>B0DJJ2</accession>
<feature type="region of interest" description="Disordered" evidence="1">
    <location>
        <begin position="19"/>
        <end position="95"/>
    </location>
</feature>
<keyword evidence="3" id="KW-1185">Reference proteome</keyword>
<reference evidence="2 3" key="1">
    <citation type="journal article" date="2008" name="Nature">
        <title>The genome of Laccaria bicolor provides insights into mycorrhizal symbiosis.</title>
        <authorList>
            <person name="Martin F."/>
            <person name="Aerts A."/>
            <person name="Ahren D."/>
            <person name="Brun A."/>
            <person name="Danchin E.G.J."/>
            <person name="Duchaussoy F."/>
            <person name="Gibon J."/>
            <person name="Kohler A."/>
            <person name="Lindquist E."/>
            <person name="Pereda V."/>
            <person name="Salamov A."/>
            <person name="Shapiro H.J."/>
            <person name="Wuyts J."/>
            <person name="Blaudez D."/>
            <person name="Buee M."/>
            <person name="Brokstein P."/>
            <person name="Canbaeck B."/>
            <person name="Cohen D."/>
            <person name="Courty P.E."/>
            <person name="Coutinho P.M."/>
            <person name="Delaruelle C."/>
            <person name="Detter J.C."/>
            <person name="Deveau A."/>
            <person name="DiFazio S."/>
            <person name="Duplessis S."/>
            <person name="Fraissinet-Tachet L."/>
            <person name="Lucic E."/>
            <person name="Frey-Klett P."/>
            <person name="Fourrey C."/>
            <person name="Feussner I."/>
            <person name="Gay G."/>
            <person name="Grimwood J."/>
            <person name="Hoegger P.J."/>
            <person name="Jain P."/>
            <person name="Kilaru S."/>
            <person name="Labbe J."/>
            <person name="Lin Y.C."/>
            <person name="Legue V."/>
            <person name="Le Tacon F."/>
            <person name="Marmeisse R."/>
            <person name="Melayah D."/>
            <person name="Montanini B."/>
            <person name="Muratet M."/>
            <person name="Nehls U."/>
            <person name="Niculita-Hirzel H."/>
            <person name="Oudot-Le Secq M.P."/>
            <person name="Peter M."/>
            <person name="Quesneville H."/>
            <person name="Rajashekar B."/>
            <person name="Reich M."/>
            <person name="Rouhier N."/>
            <person name="Schmutz J."/>
            <person name="Yin T."/>
            <person name="Chalot M."/>
            <person name="Henrissat B."/>
            <person name="Kuees U."/>
            <person name="Lucas S."/>
            <person name="Van de Peer Y."/>
            <person name="Podila G.K."/>
            <person name="Polle A."/>
            <person name="Pukkila P.J."/>
            <person name="Richardson P.M."/>
            <person name="Rouze P."/>
            <person name="Sanders I.R."/>
            <person name="Stajich J.E."/>
            <person name="Tunlid A."/>
            <person name="Tuskan G."/>
            <person name="Grigoriev I.V."/>
        </authorList>
    </citation>
    <scope>NUCLEOTIDE SEQUENCE [LARGE SCALE GENOMIC DNA]</scope>
    <source>
        <strain evidence="3">S238N-H82 / ATCC MYA-4686</strain>
    </source>
</reference>
<feature type="region of interest" description="Disordered" evidence="1">
    <location>
        <begin position="140"/>
        <end position="186"/>
    </location>
</feature>
<proteinExistence type="predicted"/>
<feature type="compositionally biased region" description="Polar residues" evidence="1">
    <location>
        <begin position="142"/>
        <end position="152"/>
    </location>
</feature>
<feature type="compositionally biased region" description="Low complexity" evidence="1">
    <location>
        <begin position="153"/>
        <end position="173"/>
    </location>
</feature>
<evidence type="ECO:0000313" key="2">
    <source>
        <dbReference type="EMBL" id="EDR05217.1"/>
    </source>
</evidence>
<organism evidence="3">
    <name type="scientific">Laccaria bicolor (strain S238N-H82 / ATCC MYA-4686)</name>
    <name type="common">Bicoloured deceiver</name>
    <name type="synonym">Laccaria laccata var. bicolor</name>
    <dbReference type="NCBI Taxonomy" id="486041"/>
    <lineage>
        <taxon>Eukaryota</taxon>
        <taxon>Fungi</taxon>
        <taxon>Dikarya</taxon>
        <taxon>Basidiomycota</taxon>
        <taxon>Agaricomycotina</taxon>
        <taxon>Agaricomycetes</taxon>
        <taxon>Agaricomycetidae</taxon>
        <taxon>Agaricales</taxon>
        <taxon>Agaricineae</taxon>
        <taxon>Hydnangiaceae</taxon>
        <taxon>Laccaria</taxon>
    </lineage>
</organism>
<dbReference type="GeneID" id="6079769"/>
<dbReference type="HOGENOM" id="CLU_900376_0_0_1"/>
<dbReference type="AlphaFoldDB" id="B0DJJ2"/>
<feature type="compositionally biased region" description="Polar residues" evidence="1">
    <location>
        <begin position="174"/>
        <end position="183"/>
    </location>
</feature>
<evidence type="ECO:0000256" key="1">
    <source>
        <dbReference type="SAM" id="MobiDB-lite"/>
    </source>
</evidence>
<dbReference type="EMBL" id="DS547114">
    <property type="protein sequence ID" value="EDR05217.1"/>
    <property type="molecule type" value="Genomic_DNA"/>
</dbReference>
<dbReference type="InParanoid" id="B0DJJ2"/>
<dbReference type="KEGG" id="lbc:LACBIDRAFT_329881"/>
<feature type="compositionally biased region" description="Low complexity" evidence="1">
    <location>
        <begin position="25"/>
        <end position="62"/>
    </location>
</feature>
<dbReference type="Proteomes" id="UP000001194">
    <property type="component" value="Unassembled WGS sequence"/>
</dbReference>
<name>B0DJJ2_LACBS</name>
<sequence length="309" mass="33692">MSTNYRLISNSYCSPTPQNQFGAFSESHPSPLSECSSSSSSSSSYAYQQPLSPSDSDSSLSYPTSHVQKNTSPYTYVELPDFPTHPSEASPFTYEKFNPSFNAQFNGAPSSDTFQCRSDFNTSGSDSFCDSTDSFGSSSDFNADNSQLDSFNSPTDFTSGTSSPDSSPSPTGTRNRAGTTPSPSARFHVAHPYARLVAKKDDKRRKIWNHALEKSVFTPFEISTLGAQQRRGTYIGSLEAHIDTLHAQLLEIGFYPVPFNDLDPFKGLNSKTAKSMVAGLQHDASLSKLKLLELERSRGSALLSPIFVL</sequence>
<dbReference type="OrthoDB" id="3245901at2759"/>
<feature type="compositionally biased region" description="Polar residues" evidence="1">
    <location>
        <begin position="63"/>
        <end position="74"/>
    </location>
</feature>